<sequence length="59" mass="6983">MEENMRLRKIRKNSACWLAGRCRLERACLRHVVVGEIDHQGLLSSGRGYAWRNETWRRG</sequence>
<gene>
    <name evidence="1" type="ORF">KSP40_PGU019587</name>
</gene>
<comment type="caution">
    <text evidence="1">The sequence shown here is derived from an EMBL/GenBank/DDBJ whole genome shotgun (WGS) entry which is preliminary data.</text>
</comment>
<keyword evidence="2" id="KW-1185">Reference proteome</keyword>
<accession>A0ABR2MJQ5</accession>
<evidence type="ECO:0000313" key="1">
    <source>
        <dbReference type="EMBL" id="KAK8964275.1"/>
    </source>
</evidence>
<proteinExistence type="predicted"/>
<organism evidence="1 2">
    <name type="scientific">Platanthera guangdongensis</name>
    <dbReference type="NCBI Taxonomy" id="2320717"/>
    <lineage>
        <taxon>Eukaryota</taxon>
        <taxon>Viridiplantae</taxon>
        <taxon>Streptophyta</taxon>
        <taxon>Embryophyta</taxon>
        <taxon>Tracheophyta</taxon>
        <taxon>Spermatophyta</taxon>
        <taxon>Magnoliopsida</taxon>
        <taxon>Liliopsida</taxon>
        <taxon>Asparagales</taxon>
        <taxon>Orchidaceae</taxon>
        <taxon>Orchidoideae</taxon>
        <taxon>Orchideae</taxon>
        <taxon>Orchidinae</taxon>
        <taxon>Platanthera</taxon>
    </lineage>
</organism>
<name>A0ABR2MJQ5_9ASPA</name>
<evidence type="ECO:0000313" key="2">
    <source>
        <dbReference type="Proteomes" id="UP001412067"/>
    </source>
</evidence>
<reference evidence="1 2" key="1">
    <citation type="journal article" date="2022" name="Nat. Plants">
        <title>Genomes of leafy and leafless Platanthera orchids illuminate the evolution of mycoheterotrophy.</title>
        <authorList>
            <person name="Li M.H."/>
            <person name="Liu K.W."/>
            <person name="Li Z."/>
            <person name="Lu H.C."/>
            <person name="Ye Q.L."/>
            <person name="Zhang D."/>
            <person name="Wang J.Y."/>
            <person name="Li Y.F."/>
            <person name="Zhong Z.M."/>
            <person name="Liu X."/>
            <person name="Yu X."/>
            <person name="Liu D.K."/>
            <person name="Tu X.D."/>
            <person name="Liu B."/>
            <person name="Hao Y."/>
            <person name="Liao X.Y."/>
            <person name="Jiang Y.T."/>
            <person name="Sun W.H."/>
            <person name="Chen J."/>
            <person name="Chen Y.Q."/>
            <person name="Ai Y."/>
            <person name="Zhai J.W."/>
            <person name="Wu S.S."/>
            <person name="Zhou Z."/>
            <person name="Hsiao Y.Y."/>
            <person name="Wu W.L."/>
            <person name="Chen Y.Y."/>
            <person name="Lin Y.F."/>
            <person name="Hsu J.L."/>
            <person name="Li C.Y."/>
            <person name="Wang Z.W."/>
            <person name="Zhao X."/>
            <person name="Zhong W.Y."/>
            <person name="Ma X.K."/>
            <person name="Ma L."/>
            <person name="Huang J."/>
            <person name="Chen G.Z."/>
            <person name="Huang M.Z."/>
            <person name="Huang L."/>
            <person name="Peng D.H."/>
            <person name="Luo Y.B."/>
            <person name="Zou S.Q."/>
            <person name="Chen S.P."/>
            <person name="Lan S."/>
            <person name="Tsai W.C."/>
            <person name="Van de Peer Y."/>
            <person name="Liu Z.J."/>
        </authorList>
    </citation>
    <scope>NUCLEOTIDE SEQUENCE [LARGE SCALE GENOMIC DNA]</scope>
    <source>
        <strain evidence="1">Lor288</strain>
    </source>
</reference>
<dbReference type="EMBL" id="JBBWWR010000007">
    <property type="protein sequence ID" value="KAK8964275.1"/>
    <property type="molecule type" value="Genomic_DNA"/>
</dbReference>
<protein>
    <submittedName>
        <fullName evidence="1">Uncharacterized protein</fullName>
    </submittedName>
</protein>
<dbReference type="Proteomes" id="UP001412067">
    <property type="component" value="Unassembled WGS sequence"/>
</dbReference>